<evidence type="ECO:0000313" key="17">
    <source>
        <dbReference type="EnsemblMetazoa" id="GAUT048370-PA"/>
    </source>
</evidence>
<evidence type="ECO:0000256" key="13">
    <source>
        <dbReference type="ARBA" id="ARBA00023136"/>
    </source>
</evidence>
<dbReference type="PRINTS" id="PR00385">
    <property type="entry name" value="P450"/>
</dbReference>
<reference evidence="17" key="1">
    <citation type="submission" date="2020-05" db="UniProtKB">
        <authorList>
            <consortium name="EnsemblMetazoa"/>
        </authorList>
    </citation>
    <scope>IDENTIFICATION</scope>
    <source>
        <strain evidence="17">TTRI</strain>
    </source>
</reference>
<evidence type="ECO:0000256" key="16">
    <source>
        <dbReference type="SAM" id="Phobius"/>
    </source>
</evidence>
<evidence type="ECO:0000256" key="15">
    <source>
        <dbReference type="RuleBase" id="RU000461"/>
    </source>
</evidence>
<keyword evidence="18" id="KW-1185">Reference proteome</keyword>
<organism evidence="17 18">
    <name type="scientific">Glossina austeni</name>
    <name type="common">Savannah tsetse fly</name>
    <dbReference type="NCBI Taxonomy" id="7395"/>
    <lineage>
        <taxon>Eukaryota</taxon>
        <taxon>Metazoa</taxon>
        <taxon>Ecdysozoa</taxon>
        <taxon>Arthropoda</taxon>
        <taxon>Hexapoda</taxon>
        <taxon>Insecta</taxon>
        <taxon>Pterygota</taxon>
        <taxon>Neoptera</taxon>
        <taxon>Endopterygota</taxon>
        <taxon>Diptera</taxon>
        <taxon>Brachycera</taxon>
        <taxon>Muscomorpha</taxon>
        <taxon>Hippoboscoidea</taxon>
        <taxon>Glossinidae</taxon>
        <taxon>Glossina</taxon>
    </lineage>
</organism>
<keyword evidence="13 16" id="KW-0472">Membrane</keyword>
<sequence length="537" mass="61998">MARCSFRFATVKTNKWRYKQATTPLFEITMFALLVIIALVTLLVWHYLHMRSVARKFSSQGIARPPLTLPIIGDSLLFLGLSRTEFPIRLKNLFERFGNVYHAWIGPYSILMVADVNYYKVILRDAVSKPYITTYVLKQAVGAGLLVVAGEEWRVRRKMLNPAFHIKLIESFIEVFDEHSRTLTQRLQQHADGKSTFDIYPFISDMAVCTIFETTMGFKPDPNDLDFRKYSSAVHDFIFNESERLVKPWLLPRFAYYMLRYRNFKKSSAATAYMRDFHTKIIRKKRQELEETNNNATQTGDVDDKVSGPKRQNFLEILLTSSIDGKPVSDDVIHDEILTMVMAGSDTSAHTLCYVLYLLSRHPDVQQKAFLEIFSLYAIDSERSITMQDLSKLKYLECVIKETLRVYPIVPFCGRVFDEDKVVDGKIIPGGTTLIICPIRSNENPEYFPEPKRFNPERFNDENINKIPEYAFAPFSAGPRGCIGPKFAMVEIKCTLIRILLEYEILPFGDPPKPFIYVSYQLENGLHLALKPREYDP</sequence>
<keyword evidence="16" id="KW-1133">Transmembrane helix</keyword>
<dbReference type="InterPro" id="IPR002401">
    <property type="entry name" value="Cyt_P450_E_grp-I"/>
</dbReference>
<comment type="similarity">
    <text evidence="5 15">Belongs to the cytochrome P450 family.</text>
</comment>
<dbReference type="GO" id="GO:0016705">
    <property type="term" value="F:oxidoreductase activity, acting on paired donors, with incorporation or reduction of molecular oxygen"/>
    <property type="evidence" value="ECO:0007669"/>
    <property type="project" value="InterPro"/>
</dbReference>
<dbReference type="PANTHER" id="PTHR24291:SF189">
    <property type="entry name" value="CYTOCHROME P450 4C3-RELATED"/>
    <property type="match status" value="1"/>
</dbReference>
<evidence type="ECO:0000256" key="5">
    <source>
        <dbReference type="ARBA" id="ARBA00010617"/>
    </source>
</evidence>
<keyword evidence="12 15" id="KW-0503">Monooxygenase</keyword>
<keyword evidence="9" id="KW-0492">Microsome</keyword>
<dbReference type="VEuPathDB" id="VectorBase:GAUT048370"/>
<dbReference type="PROSITE" id="PS00086">
    <property type="entry name" value="CYTOCHROME_P450"/>
    <property type="match status" value="1"/>
</dbReference>
<evidence type="ECO:0000256" key="7">
    <source>
        <dbReference type="ARBA" id="ARBA00022723"/>
    </source>
</evidence>
<evidence type="ECO:0008006" key="19">
    <source>
        <dbReference type="Google" id="ProtNLM"/>
    </source>
</evidence>
<dbReference type="GO" id="GO:0005506">
    <property type="term" value="F:iron ion binding"/>
    <property type="evidence" value="ECO:0007669"/>
    <property type="project" value="InterPro"/>
</dbReference>
<keyword evidence="8" id="KW-0256">Endoplasmic reticulum</keyword>
<dbReference type="SUPFAM" id="SSF48264">
    <property type="entry name" value="Cytochrome P450"/>
    <property type="match status" value="1"/>
</dbReference>
<accession>A0A1A9VUS4</accession>
<keyword evidence="10 15" id="KW-0560">Oxidoreductase</keyword>
<dbReference type="CDD" id="cd20628">
    <property type="entry name" value="CYP4"/>
    <property type="match status" value="1"/>
</dbReference>
<dbReference type="InterPro" id="IPR050196">
    <property type="entry name" value="Cytochrome_P450_Monoox"/>
</dbReference>
<dbReference type="EnsemblMetazoa" id="GAUT048370-RA">
    <property type="protein sequence ID" value="GAUT048370-PA"/>
    <property type="gene ID" value="GAUT048370"/>
</dbReference>
<dbReference type="AlphaFoldDB" id="A0A1A9VUS4"/>
<dbReference type="GO" id="GO:0005789">
    <property type="term" value="C:endoplasmic reticulum membrane"/>
    <property type="evidence" value="ECO:0007669"/>
    <property type="project" value="UniProtKB-SubCell"/>
</dbReference>
<proteinExistence type="inferred from homology"/>
<dbReference type="InterPro" id="IPR017972">
    <property type="entry name" value="Cyt_P450_CS"/>
</dbReference>
<dbReference type="PRINTS" id="PR00463">
    <property type="entry name" value="EP450I"/>
</dbReference>
<dbReference type="PANTHER" id="PTHR24291">
    <property type="entry name" value="CYTOCHROME P450 FAMILY 4"/>
    <property type="match status" value="1"/>
</dbReference>
<protein>
    <recommendedName>
        <fullName evidence="19">Cytochrome P450</fullName>
    </recommendedName>
</protein>
<dbReference type="InterPro" id="IPR036396">
    <property type="entry name" value="Cyt_P450_sf"/>
</dbReference>
<keyword evidence="7 14" id="KW-0479">Metal-binding</keyword>
<keyword evidence="11 14" id="KW-0408">Iron</keyword>
<feature type="binding site" description="axial binding residue" evidence="14">
    <location>
        <position position="482"/>
    </location>
    <ligand>
        <name>heme</name>
        <dbReference type="ChEBI" id="CHEBI:30413"/>
    </ligand>
    <ligandPart>
        <name>Fe</name>
        <dbReference type="ChEBI" id="CHEBI:18248"/>
    </ligandPart>
</feature>
<evidence type="ECO:0000256" key="10">
    <source>
        <dbReference type="ARBA" id="ARBA00023002"/>
    </source>
</evidence>
<comment type="subcellular location">
    <subcellularLocation>
        <location evidence="4">Endoplasmic reticulum membrane</location>
        <topology evidence="4">Peripheral membrane protein</topology>
    </subcellularLocation>
    <subcellularLocation>
        <location evidence="3">Microsome membrane</location>
        <topology evidence="3">Peripheral membrane protein</topology>
    </subcellularLocation>
</comment>
<evidence type="ECO:0000256" key="9">
    <source>
        <dbReference type="ARBA" id="ARBA00022848"/>
    </source>
</evidence>
<evidence type="ECO:0000256" key="12">
    <source>
        <dbReference type="ARBA" id="ARBA00023033"/>
    </source>
</evidence>
<comment type="cofactor">
    <cofactor evidence="1 14">
        <name>heme</name>
        <dbReference type="ChEBI" id="CHEBI:30413"/>
    </cofactor>
</comment>
<feature type="transmembrane region" description="Helical" evidence="16">
    <location>
        <begin position="25"/>
        <end position="48"/>
    </location>
</feature>
<dbReference type="STRING" id="7395.A0A1A9VUS4"/>
<evidence type="ECO:0000256" key="3">
    <source>
        <dbReference type="ARBA" id="ARBA00004174"/>
    </source>
</evidence>
<dbReference type="GO" id="GO:0020037">
    <property type="term" value="F:heme binding"/>
    <property type="evidence" value="ECO:0007669"/>
    <property type="project" value="InterPro"/>
</dbReference>
<evidence type="ECO:0000256" key="1">
    <source>
        <dbReference type="ARBA" id="ARBA00001971"/>
    </source>
</evidence>
<dbReference type="GO" id="GO:0004497">
    <property type="term" value="F:monooxygenase activity"/>
    <property type="evidence" value="ECO:0007669"/>
    <property type="project" value="UniProtKB-KW"/>
</dbReference>
<name>A0A1A9VUS4_GLOAU</name>
<evidence type="ECO:0000256" key="4">
    <source>
        <dbReference type="ARBA" id="ARBA00004406"/>
    </source>
</evidence>
<evidence type="ECO:0000256" key="11">
    <source>
        <dbReference type="ARBA" id="ARBA00023004"/>
    </source>
</evidence>
<evidence type="ECO:0000313" key="18">
    <source>
        <dbReference type="Proteomes" id="UP000078200"/>
    </source>
</evidence>
<dbReference type="Proteomes" id="UP000078200">
    <property type="component" value="Unassembled WGS sequence"/>
</dbReference>
<dbReference type="Gene3D" id="1.10.630.10">
    <property type="entry name" value="Cytochrome P450"/>
    <property type="match status" value="1"/>
</dbReference>
<evidence type="ECO:0000256" key="14">
    <source>
        <dbReference type="PIRSR" id="PIRSR602401-1"/>
    </source>
</evidence>
<dbReference type="Pfam" id="PF00067">
    <property type="entry name" value="p450"/>
    <property type="match status" value="1"/>
</dbReference>
<keyword evidence="6 14" id="KW-0349">Heme</keyword>
<keyword evidence="16" id="KW-0812">Transmembrane</keyword>
<dbReference type="InterPro" id="IPR001128">
    <property type="entry name" value="Cyt_P450"/>
</dbReference>
<evidence type="ECO:0000256" key="8">
    <source>
        <dbReference type="ARBA" id="ARBA00022824"/>
    </source>
</evidence>
<evidence type="ECO:0000256" key="6">
    <source>
        <dbReference type="ARBA" id="ARBA00022617"/>
    </source>
</evidence>
<comment type="function">
    <text evidence="2">May be involved in the metabolism of insect hormones and in the breakdown of synthetic insecticides.</text>
</comment>
<evidence type="ECO:0000256" key="2">
    <source>
        <dbReference type="ARBA" id="ARBA00003690"/>
    </source>
</evidence>